<dbReference type="RefSeq" id="WP_279694109.1">
    <property type="nucleotide sequence ID" value="NZ_JAOEEO010000001.1"/>
</dbReference>
<gene>
    <name evidence="1" type="ORF">N7644_00835</name>
</gene>
<evidence type="ECO:0000313" key="2">
    <source>
        <dbReference type="Proteomes" id="UP001159329"/>
    </source>
</evidence>
<reference evidence="1" key="1">
    <citation type="submission" date="2022-09" db="EMBL/GenBank/DDBJ databases">
        <title>Intensive care unit water sources are persistently colonized with multi-drug resistant bacteria and are the site of extensive horizontal gene transfer of antibiotic resistance genes.</title>
        <authorList>
            <person name="Diorio-Toth L."/>
        </authorList>
    </citation>
    <scope>NUCLEOTIDE SEQUENCE</scope>
    <source>
        <strain evidence="1">GD04005</strain>
    </source>
</reference>
<comment type="caution">
    <text evidence="1">The sequence shown here is derived from an EMBL/GenBank/DDBJ whole genome shotgun (WGS) entry which is preliminary data.</text>
</comment>
<organism evidence="1 2">
    <name type="scientific">Acinetobacter courvalinii</name>
    <dbReference type="NCBI Taxonomy" id="280147"/>
    <lineage>
        <taxon>Bacteria</taxon>
        <taxon>Pseudomonadati</taxon>
        <taxon>Pseudomonadota</taxon>
        <taxon>Gammaproteobacteria</taxon>
        <taxon>Moraxellales</taxon>
        <taxon>Moraxellaceae</taxon>
        <taxon>Acinetobacter</taxon>
    </lineage>
</organism>
<dbReference type="InterPro" id="IPR011856">
    <property type="entry name" value="tRNA_endonuc-like_dom_sf"/>
</dbReference>
<proteinExistence type="predicted"/>
<evidence type="ECO:0008006" key="3">
    <source>
        <dbReference type="Google" id="ProtNLM"/>
    </source>
</evidence>
<sequence>MYKVKRNPQKFETFDLFSTLVEELGYNISQDDVVEKVSEIFSDSVKEAKKSDIMLYGARNEGLFSYIVRGMSSVKFIKKEDAGDAYTSISQKIQIPDFRLILEDNSLIFVEVKNWNKTYDIDFNLDIKYVESLERYCSLNNGKLFIAVFYRCINRWVLLPISRFKENKKKYEISLIDALKYSEFSRLGDIVFALDKPLEIYFEFESNILLNSYDGNYYNYEGKIKNIVFKCGSKEITDDVGRKAIFLLAQHGGWPEQYKYIFENDKPIGLSLKYEPEEGFINNENEVGFKIITQYSVMLTNFFAQKTLEKNVIVKLLYSGKPANVTAILPDDYKNSDLPIIRLQLVAPN</sequence>
<name>A0AA42LCZ4_9GAMM</name>
<dbReference type="GO" id="GO:0003676">
    <property type="term" value="F:nucleic acid binding"/>
    <property type="evidence" value="ECO:0007669"/>
    <property type="project" value="InterPro"/>
</dbReference>
<dbReference type="Proteomes" id="UP001159329">
    <property type="component" value="Unassembled WGS sequence"/>
</dbReference>
<evidence type="ECO:0000313" key="1">
    <source>
        <dbReference type="EMBL" id="MDH0562225.1"/>
    </source>
</evidence>
<dbReference type="AlphaFoldDB" id="A0AA42LCZ4"/>
<protein>
    <recommendedName>
        <fullName evidence="3">Restriction endonuclease</fullName>
    </recommendedName>
</protein>
<dbReference type="Gene3D" id="3.40.1350.10">
    <property type="match status" value="1"/>
</dbReference>
<dbReference type="EMBL" id="JAOEEO010000001">
    <property type="protein sequence ID" value="MDH0562225.1"/>
    <property type="molecule type" value="Genomic_DNA"/>
</dbReference>
<accession>A0AA42LCZ4</accession>